<dbReference type="Proteomes" id="UP000078561">
    <property type="component" value="Unassembled WGS sequence"/>
</dbReference>
<keyword evidence="2" id="KW-1185">Reference proteome</keyword>
<name>A0A163M7D7_ABSGL</name>
<gene>
    <name evidence="1" type="primary">ABSGL_07796.1 scaffold 9133</name>
</gene>
<sequence>MVDPFNSPMSPLTHLPASCSWWNSTPAIPFGNIQSSLIQPTCHPKGVCCSGTRSCPHTPSTLCANAL</sequence>
<dbReference type="EMBL" id="LT553646">
    <property type="protein sequence ID" value="SAM02039.1"/>
    <property type="molecule type" value="Genomic_DNA"/>
</dbReference>
<dbReference type="InParanoid" id="A0A163M7D7"/>
<reference evidence="1" key="1">
    <citation type="submission" date="2016-04" db="EMBL/GenBank/DDBJ databases">
        <authorList>
            <person name="Evans L.H."/>
            <person name="Alamgir A."/>
            <person name="Owens N."/>
            <person name="Weber N.D."/>
            <person name="Virtaneva K."/>
            <person name="Barbian K."/>
            <person name="Babar A."/>
            <person name="Rosenke K."/>
        </authorList>
    </citation>
    <scope>NUCLEOTIDE SEQUENCE [LARGE SCALE GENOMIC DNA]</scope>
    <source>
        <strain evidence="1">CBS 101.48</strain>
    </source>
</reference>
<proteinExistence type="predicted"/>
<protein>
    <submittedName>
        <fullName evidence="1">Uncharacterized protein</fullName>
    </submittedName>
</protein>
<organism evidence="1">
    <name type="scientific">Absidia glauca</name>
    <name type="common">Pin mould</name>
    <dbReference type="NCBI Taxonomy" id="4829"/>
    <lineage>
        <taxon>Eukaryota</taxon>
        <taxon>Fungi</taxon>
        <taxon>Fungi incertae sedis</taxon>
        <taxon>Mucoromycota</taxon>
        <taxon>Mucoromycotina</taxon>
        <taxon>Mucoromycetes</taxon>
        <taxon>Mucorales</taxon>
        <taxon>Cunninghamellaceae</taxon>
        <taxon>Absidia</taxon>
    </lineage>
</organism>
<evidence type="ECO:0000313" key="2">
    <source>
        <dbReference type="Proteomes" id="UP000078561"/>
    </source>
</evidence>
<evidence type="ECO:0000313" key="1">
    <source>
        <dbReference type="EMBL" id="SAM02039.1"/>
    </source>
</evidence>
<accession>A0A163M7D7</accession>
<dbReference type="AlphaFoldDB" id="A0A163M7D7"/>